<keyword evidence="5 7" id="KW-1133">Transmembrane helix</keyword>
<dbReference type="Proteomes" id="UP001078443">
    <property type="component" value="Unassembled WGS sequence"/>
</dbReference>
<dbReference type="SUPFAM" id="SSF161098">
    <property type="entry name" value="MetI-like"/>
    <property type="match status" value="1"/>
</dbReference>
<evidence type="ECO:0000313" key="10">
    <source>
        <dbReference type="Proteomes" id="UP001078443"/>
    </source>
</evidence>
<keyword evidence="6 7" id="KW-0472">Membrane</keyword>
<evidence type="ECO:0000256" key="7">
    <source>
        <dbReference type="RuleBase" id="RU363032"/>
    </source>
</evidence>
<name>A0ABT4D0D1_9CLOT</name>
<dbReference type="PANTHER" id="PTHR43744">
    <property type="entry name" value="ABC TRANSPORTER PERMEASE PROTEIN MG189-RELATED-RELATED"/>
    <property type="match status" value="1"/>
</dbReference>
<comment type="similarity">
    <text evidence="7">Belongs to the binding-protein-dependent transport system permease family.</text>
</comment>
<keyword evidence="3" id="KW-1003">Cell membrane</keyword>
<sequence length="274" mass="30363">MKTKNTSKIIMYALNIVISLLILGPIIYTLCVSLMTPDQIFEYPPKIIPRRIFTENYKEALETAPILRFILNSLIMSVSITIGQVITGILAAYAFSFMEFKGKNILFIIILSTMMIPGQAVIIANYLTISSLGLLDTFKALIFPYLTSALGIFLFRQFFLTLPKELHEAAILDGCGSFRFLISIVIPLSKPAIGSLSIYSFLQAWNMYMWPLLTTNREGMRTVQIGVGMLQNVDAQAFGPLMAGIIMIIIPSILAFVLGQKQLIEGLTSGSVKS</sequence>
<evidence type="ECO:0000256" key="3">
    <source>
        <dbReference type="ARBA" id="ARBA00022475"/>
    </source>
</evidence>
<feature type="transmembrane region" description="Helical" evidence="7">
    <location>
        <begin position="12"/>
        <end position="35"/>
    </location>
</feature>
<feature type="transmembrane region" description="Helical" evidence="7">
    <location>
        <begin position="69"/>
        <end position="93"/>
    </location>
</feature>
<keyword evidence="10" id="KW-1185">Reference proteome</keyword>
<dbReference type="PROSITE" id="PS50928">
    <property type="entry name" value="ABC_TM1"/>
    <property type="match status" value="1"/>
</dbReference>
<proteinExistence type="inferred from homology"/>
<feature type="transmembrane region" description="Helical" evidence="7">
    <location>
        <begin position="237"/>
        <end position="258"/>
    </location>
</feature>
<dbReference type="EMBL" id="JAPQER010000003">
    <property type="protein sequence ID" value="MCY6484698.1"/>
    <property type="molecule type" value="Genomic_DNA"/>
</dbReference>
<comment type="caution">
    <text evidence="9">The sequence shown here is derived from an EMBL/GenBank/DDBJ whole genome shotgun (WGS) entry which is preliminary data.</text>
</comment>
<evidence type="ECO:0000256" key="2">
    <source>
        <dbReference type="ARBA" id="ARBA00022448"/>
    </source>
</evidence>
<dbReference type="Pfam" id="PF00528">
    <property type="entry name" value="BPD_transp_1"/>
    <property type="match status" value="1"/>
</dbReference>
<comment type="subcellular location">
    <subcellularLocation>
        <location evidence="1 7">Cell membrane</location>
        <topology evidence="1 7">Multi-pass membrane protein</topology>
    </subcellularLocation>
</comment>
<dbReference type="PANTHER" id="PTHR43744:SF8">
    <property type="entry name" value="SN-GLYCEROL-3-PHOSPHATE TRANSPORT SYSTEM PERMEASE PROTEIN UGPE"/>
    <property type="match status" value="1"/>
</dbReference>
<dbReference type="CDD" id="cd06261">
    <property type="entry name" value="TM_PBP2"/>
    <property type="match status" value="1"/>
</dbReference>
<accession>A0ABT4D0D1</accession>
<evidence type="ECO:0000256" key="5">
    <source>
        <dbReference type="ARBA" id="ARBA00022989"/>
    </source>
</evidence>
<feature type="domain" description="ABC transmembrane type-1" evidence="8">
    <location>
        <begin position="70"/>
        <end position="259"/>
    </location>
</feature>
<organism evidence="9 10">
    <name type="scientific">Clostridium aestuarii</name>
    <dbReference type="NCBI Taxonomy" id="338193"/>
    <lineage>
        <taxon>Bacteria</taxon>
        <taxon>Bacillati</taxon>
        <taxon>Bacillota</taxon>
        <taxon>Clostridia</taxon>
        <taxon>Eubacteriales</taxon>
        <taxon>Clostridiaceae</taxon>
        <taxon>Clostridium</taxon>
    </lineage>
</organism>
<keyword evidence="4 7" id="KW-0812">Transmembrane</keyword>
<evidence type="ECO:0000256" key="4">
    <source>
        <dbReference type="ARBA" id="ARBA00022692"/>
    </source>
</evidence>
<evidence type="ECO:0000313" key="9">
    <source>
        <dbReference type="EMBL" id="MCY6484698.1"/>
    </source>
</evidence>
<evidence type="ECO:0000256" key="6">
    <source>
        <dbReference type="ARBA" id="ARBA00023136"/>
    </source>
</evidence>
<evidence type="ECO:0000256" key="1">
    <source>
        <dbReference type="ARBA" id="ARBA00004651"/>
    </source>
</evidence>
<dbReference type="RefSeq" id="WP_268040999.1">
    <property type="nucleotide sequence ID" value="NZ_JAPQER010000003.1"/>
</dbReference>
<evidence type="ECO:0000259" key="8">
    <source>
        <dbReference type="PROSITE" id="PS50928"/>
    </source>
</evidence>
<dbReference type="Gene3D" id="1.10.3720.10">
    <property type="entry name" value="MetI-like"/>
    <property type="match status" value="1"/>
</dbReference>
<keyword evidence="2 7" id="KW-0813">Transport</keyword>
<reference evidence="9" key="1">
    <citation type="submission" date="2022-12" db="EMBL/GenBank/DDBJ databases">
        <authorList>
            <person name="Wang J."/>
        </authorList>
    </citation>
    <scope>NUCLEOTIDE SEQUENCE</scope>
    <source>
        <strain evidence="9">HY-45-18</strain>
    </source>
</reference>
<dbReference type="InterPro" id="IPR035906">
    <property type="entry name" value="MetI-like_sf"/>
</dbReference>
<gene>
    <name evidence="9" type="ORF">OW763_10130</name>
</gene>
<protein>
    <submittedName>
        <fullName evidence="9">Carbohydrate ABC transporter permease</fullName>
    </submittedName>
</protein>
<feature type="transmembrane region" description="Helical" evidence="7">
    <location>
        <begin position="105"/>
        <end position="129"/>
    </location>
</feature>
<dbReference type="InterPro" id="IPR000515">
    <property type="entry name" value="MetI-like"/>
</dbReference>
<feature type="transmembrane region" description="Helical" evidence="7">
    <location>
        <begin position="141"/>
        <end position="159"/>
    </location>
</feature>
<feature type="transmembrane region" description="Helical" evidence="7">
    <location>
        <begin position="180"/>
        <end position="202"/>
    </location>
</feature>